<name>A0AAE1GQW0_9NEOP</name>
<accession>A0AAE1GQW0</accession>
<feature type="region of interest" description="Disordered" evidence="1">
    <location>
        <begin position="178"/>
        <end position="232"/>
    </location>
</feature>
<feature type="region of interest" description="Disordered" evidence="1">
    <location>
        <begin position="84"/>
        <end position="112"/>
    </location>
</feature>
<reference evidence="2" key="1">
    <citation type="submission" date="2021-07" db="EMBL/GenBank/DDBJ databases">
        <authorList>
            <person name="Catto M.A."/>
            <person name="Jacobson A."/>
            <person name="Kennedy G."/>
            <person name="Labadie P."/>
            <person name="Hunt B.G."/>
            <person name="Srinivasan R."/>
        </authorList>
    </citation>
    <scope>NUCLEOTIDE SEQUENCE</scope>
    <source>
        <strain evidence="2">PL_HMW_Pooled</strain>
        <tissue evidence="2">Head</tissue>
    </source>
</reference>
<organism evidence="2 3">
    <name type="scientific">Frankliniella fusca</name>
    <dbReference type="NCBI Taxonomy" id="407009"/>
    <lineage>
        <taxon>Eukaryota</taxon>
        <taxon>Metazoa</taxon>
        <taxon>Ecdysozoa</taxon>
        <taxon>Arthropoda</taxon>
        <taxon>Hexapoda</taxon>
        <taxon>Insecta</taxon>
        <taxon>Pterygota</taxon>
        <taxon>Neoptera</taxon>
        <taxon>Paraneoptera</taxon>
        <taxon>Thysanoptera</taxon>
        <taxon>Terebrantia</taxon>
        <taxon>Thripoidea</taxon>
        <taxon>Thripidae</taxon>
        <taxon>Frankliniella</taxon>
    </lineage>
</organism>
<sequence>MRDSVEGLPTTFACKAPWPLQRWRVCNPATLLRIQRNTRYIEIQSCFRPLTLTTPRLRVSASAHGAPDAVLEDGKEDGLRVVGHAGGEEAGGGQREGEQAHREGGPGQQHLGDVSADANAVVRCSAAPVALCRQLYPAQRQVVEVQVITFRSHVCFSGSDYSAAGAAALTCGGRREHQATQALQDRPHGLDDGGGCGNTPEDHDQDQEQDAPRHQHPQPRPPGPSGGGPVFNFAIAHDGILELNMFRPRGALGALGLREGPHPGHCPLDSARYAMAVLRGDVDQLSLPSDSEMTVIRVSKQRRLCAQGPQGEPGPGGPQHSPSLVNLTDGDEHCLQPLTSWGPGSVELGDVLREDGALRPCMPRRSRSLSADKEDAVVSALREAVAPPDA</sequence>
<feature type="compositionally biased region" description="Gly residues" evidence="1">
    <location>
        <begin position="84"/>
        <end position="94"/>
    </location>
</feature>
<dbReference type="EMBL" id="JAHWGI010000004">
    <property type="protein sequence ID" value="KAK3907273.1"/>
    <property type="molecule type" value="Genomic_DNA"/>
</dbReference>
<keyword evidence="3" id="KW-1185">Reference proteome</keyword>
<proteinExistence type="predicted"/>
<evidence type="ECO:0000313" key="2">
    <source>
        <dbReference type="EMBL" id="KAK3907273.1"/>
    </source>
</evidence>
<gene>
    <name evidence="2" type="ORF">KUF71_018101</name>
</gene>
<dbReference type="Proteomes" id="UP001219518">
    <property type="component" value="Unassembled WGS sequence"/>
</dbReference>
<protein>
    <submittedName>
        <fullName evidence="2">Teneurin-4</fullName>
    </submittedName>
</protein>
<evidence type="ECO:0000256" key="1">
    <source>
        <dbReference type="SAM" id="MobiDB-lite"/>
    </source>
</evidence>
<reference evidence="2" key="2">
    <citation type="journal article" date="2023" name="BMC Genomics">
        <title>Pest status, molecular evolution, and epigenetic factors derived from the genome assembly of Frankliniella fusca, a thysanopteran phytovirus vector.</title>
        <authorList>
            <person name="Catto M.A."/>
            <person name="Labadie P.E."/>
            <person name="Jacobson A.L."/>
            <person name="Kennedy G.G."/>
            <person name="Srinivasan R."/>
            <person name="Hunt B.G."/>
        </authorList>
    </citation>
    <scope>NUCLEOTIDE SEQUENCE</scope>
    <source>
        <strain evidence="2">PL_HMW_Pooled</strain>
    </source>
</reference>
<comment type="caution">
    <text evidence="2">The sequence shown here is derived from an EMBL/GenBank/DDBJ whole genome shotgun (WGS) entry which is preliminary data.</text>
</comment>
<dbReference type="AlphaFoldDB" id="A0AAE1GQW0"/>
<evidence type="ECO:0000313" key="3">
    <source>
        <dbReference type="Proteomes" id="UP001219518"/>
    </source>
</evidence>
<feature type="compositionally biased region" description="Basic and acidic residues" evidence="1">
    <location>
        <begin position="95"/>
        <end position="104"/>
    </location>
</feature>